<dbReference type="EMBL" id="BAABGA010000046">
    <property type="protein sequence ID" value="GAA4458878.1"/>
    <property type="molecule type" value="Genomic_DNA"/>
</dbReference>
<dbReference type="Proteomes" id="UP001500840">
    <property type="component" value="Unassembled WGS sequence"/>
</dbReference>
<proteinExistence type="predicted"/>
<protein>
    <submittedName>
        <fullName evidence="1">Uncharacterized protein</fullName>
    </submittedName>
</protein>
<organism evidence="1 2">
    <name type="scientific">Novipirellula rosea</name>
    <dbReference type="NCBI Taxonomy" id="1031540"/>
    <lineage>
        <taxon>Bacteria</taxon>
        <taxon>Pseudomonadati</taxon>
        <taxon>Planctomycetota</taxon>
        <taxon>Planctomycetia</taxon>
        <taxon>Pirellulales</taxon>
        <taxon>Pirellulaceae</taxon>
        <taxon>Novipirellula</taxon>
    </lineage>
</organism>
<name>A0ABP8MZT9_9BACT</name>
<accession>A0ABP8MZT9</accession>
<keyword evidence="2" id="KW-1185">Reference proteome</keyword>
<evidence type="ECO:0000313" key="1">
    <source>
        <dbReference type="EMBL" id="GAA4458878.1"/>
    </source>
</evidence>
<reference evidence="2" key="1">
    <citation type="journal article" date="2019" name="Int. J. Syst. Evol. Microbiol.">
        <title>The Global Catalogue of Microorganisms (GCM) 10K type strain sequencing project: providing services to taxonomists for standard genome sequencing and annotation.</title>
        <authorList>
            <consortium name="The Broad Institute Genomics Platform"/>
            <consortium name="The Broad Institute Genome Sequencing Center for Infectious Disease"/>
            <person name="Wu L."/>
            <person name="Ma J."/>
        </authorList>
    </citation>
    <scope>NUCLEOTIDE SEQUENCE [LARGE SCALE GENOMIC DNA]</scope>
    <source>
        <strain evidence="2">JCM 17759</strain>
    </source>
</reference>
<gene>
    <name evidence="1" type="ORF">GCM10023156_37670</name>
</gene>
<comment type="caution">
    <text evidence="1">The sequence shown here is derived from an EMBL/GenBank/DDBJ whole genome shotgun (WGS) entry which is preliminary data.</text>
</comment>
<sequence>MDSEVTWSVVIYVTGEIATAENVRQGKPTCNISRIEMSRTPSFVFAFVCLVATTLSHRAHAQWYADVDSGAMFINAPDFRFFARRGETSPYERIESITTDDGEDFAAFVGGKAGWIFDGSLLGTGNMRLEFSGFYAGFDDDTAVTFSDPGPGVRYGFVALDNTSGFGTVDPASDYSVMHTTTSREIDFGGYDLLLHQDFRLDENHMWTLYGGPSLQHLYQGFMTTISYPMDASHSGATLNESLDTDYVGGKVGISGRRKLNSRWSLFLDGNTGIYHARTRYDGRFVHARSTPPHDDRIGLTRHDNAVSTQARLELTRQMNDSVFVSLTSNVQHLDYAGQMDYGTRVDTVPDGSTLSIDSDELLSTTLGLRLTIFR</sequence>
<evidence type="ECO:0000313" key="2">
    <source>
        <dbReference type="Proteomes" id="UP001500840"/>
    </source>
</evidence>